<dbReference type="AlphaFoldDB" id="A0A388MDB4"/>
<reference evidence="2 3" key="1">
    <citation type="journal article" date="2018" name="Cell">
        <title>The Chara Genome: Secondary Complexity and Implications for Plant Terrestrialization.</title>
        <authorList>
            <person name="Nishiyama T."/>
            <person name="Sakayama H."/>
            <person name="Vries J.D."/>
            <person name="Buschmann H."/>
            <person name="Saint-Marcoux D."/>
            <person name="Ullrich K.K."/>
            <person name="Haas F.B."/>
            <person name="Vanderstraeten L."/>
            <person name="Becker D."/>
            <person name="Lang D."/>
            <person name="Vosolsobe S."/>
            <person name="Rombauts S."/>
            <person name="Wilhelmsson P.K.I."/>
            <person name="Janitza P."/>
            <person name="Kern R."/>
            <person name="Heyl A."/>
            <person name="Rumpler F."/>
            <person name="Villalobos L.I.A.C."/>
            <person name="Clay J.M."/>
            <person name="Skokan R."/>
            <person name="Toyoda A."/>
            <person name="Suzuki Y."/>
            <person name="Kagoshima H."/>
            <person name="Schijlen E."/>
            <person name="Tajeshwar N."/>
            <person name="Catarino B."/>
            <person name="Hetherington A.J."/>
            <person name="Saltykova A."/>
            <person name="Bonnot C."/>
            <person name="Breuninger H."/>
            <person name="Symeonidi A."/>
            <person name="Radhakrishnan G.V."/>
            <person name="Van Nieuwerburgh F."/>
            <person name="Deforce D."/>
            <person name="Chang C."/>
            <person name="Karol K.G."/>
            <person name="Hedrich R."/>
            <person name="Ulvskov P."/>
            <person name="Glockner G."/>
            <person name="Delwiche C.F."/>
            <person name="Petrasek J."/>
            <person name="Van de Peer Y."/>
            <person name="Friml J."/>
            <person name="Beilby M."/>
            <person name="Dolan L."/>
            <person name="Kohara Y."/>
            <person name="Sugano S."/>
            <person name="Fujiyama A."/>
            <person name="Delaux P.-M."/>
            <person name="Quint M."/>
            <person name="TheiBen G."/>
            <person name="Hagemann M."/>
            <person name="Harholt J."/>
            <person name="Dunand C."/>
            <person name="Zachgo S."/>
            <person name="Langdale J."/>
            <person name="Maumus F."/>
            <person name="Straeten D.V.D."/>
            <person name="Gould S.B."/>
            <person name="Rensing S.A."/>
        </authorList>
    </citation>
    <scope>NUCLEOTIDE SEQUENCE [LARGE SCALE GENOMIC DNA]</scope>
    <source>
        <strain evidence="2 3">S276</strain>
    </source>
</reference>
<keyword evidence="3" id="KW-1185">Reference proteome</keyword>
<protein>
    <submittedName>
        <fullName evidence="2">Uncharacterized protein</fullName>
    </submittedName>
</protein>
<dbReference type="Gramene" id="GBG92459">
    <property type="protein sequence ID" value="GBG92459"/>
    <property type="gene ID" value="CBR_g55540"/>
</dbReference>
<dbReference type="EMBL" id="BFEA01001063">
    <property type="protein sequence ID" value="GBG92459.1"/>
    <property type="molecule type" value="Genomic_DNA"/>
</dbReference>
<evidence type="ECO:0000313" key="3">
    <source>
        <dbReference type="Proteomes" id="UP000265515"/>
    </source>
</evidence>
<dbReference type="InterPro" id="IPR011893">
    <property type="entry name" value="Selenoprotein_Rdx-typ"/>
</dbReference>
<sequence>MNGLDWMDGLDGWMGDKPFNHEITLIFSSNHVWCRDEAFEITVNGQLLFSRLESKRLPQLDEVLDALAKLTPEVTVAEAQASPS</sequence>
<gene>
    <name evidence="2" type="ORF">CBR_g55540</name>
</gene>
<organism evidence="2 3">
    <name type="scientific">Chara braunii</name>
    <name type="common">Braun's stonewort</name>
    <dbReference type="NCBI Taxonomy" id="69332"/>
    <lineage>
        <taxon>Eukaryota</taxon>
        <taxon>Viridiplantae</taxon>
        <taxon>Streptophyta</taxon>
        <taxon>Charophyceae</taxon>
        <taxon>Charales</taxon>
        <taxon>Characeae</taxon>
        <taxon>Chara</taxon>
    </lineage>
</organism>
<dbReference type="OrthoDB" id="60822at2759"/>
<dbReference type="Gene3D" id="3.40.30.10">
    <property type="entry name" value="Glutaredoxin"/>
    <property type="match status" value="1"/>
</dbReference>
<keyword evidence="1" id="KW-0676">Redox-active center</keyword>
<dbReference type="InterPro" id="IPR036249">
    <property type="entry name" value="Thioredoxin-like_sf"/>
</dbReference>
<proteinExistence type="predicted"/>
<name>A0A388MDB4_CHABU</name>
<accession>A0A388MDB4</accession>
<evidence type="ECO:0000256" key="1">
    <source>
        <dbReference type="ARBA" id="ARBA00023284"/>
    </source>
</evidence>
<dbReference type="Pfam" id="PF10262">
    <property type="entry name" value="Rdx"/>
    <property type="match status" value="1"/>
</dbReference>
<evidence type="ECO:0000313" key="2">
    <source>
        <dbReference type="EMBL" id="GBG92459.1"/>
    </source>
</evidence>
<dbReference type="SUPFAM" id="SSF52833">
    <property type="entry name" value="Thioredoxin-like"/>
    <property type="match status" value="1"/>
</dbReference>
<dbReference type="Proteomes" id="UP000265515">
    <property type="component" value="Unassembled WGS sequence"/>
</dbReference>
<comment type="caution">
    <text evidence="2">The sequence shown here is derived from an EMBL/GenBank/DDBJ whole genome shotgun (WGS) entry which is preliminary data.</text>
</comment>